<name>A0AAW1NX12_9CHLO</name>
<feature type="compositionally biased region" description="Basic and acidic residues" evidence="1">
    <location>
        <begin position="411"/>
        <end position="421"/>
    </location>
</feature>
<evidence type="ECO:0000256" key="1">
    <source>
        <dbReference type="SAM" id="MobiDB-lite"/>
    </source>
</evidence>
<evidence type="ECO:0000313" key="3">
    <source>
        <dbReference type="Proteomes" id="UP001465755"/>
    </source>
</evidence>
<protein>
    <submittedName>
        <fullName evidence="2">Uncharacterized protein</fullName>
    </submittedName>
</protein>
<dbReference type="AlphaFoldDB" id="A0AAW1NX12"/>
<organism evidence="2 3">
    <name type="scientific">Symbiochloris irregularis</name>
    <dbReference type="NCBI Taxonomy" id="706552"/>
    <lineage>
        <taxon>Eukaryota</taxon>
        <taxon>Viridiplantae</taxon>
        <taxon>Chlorophyta</taxon>
        <taxon>core chlorophytes</taxon>
        <taxon>Trebouxiophyceae</taxon>
        <taxon>Trebouxiales</taxon>
        <taxon>Trebouxiaceae</taxon>
        <taxon>Symbiochloris</taxon>
    </lineage>
</organism>
<feature type="region of interest" description="Disordered" evidence="1">
    <location>
        <begin position="379"/>
        <end position="421"/>
    </location>
</feature>
<accession>A0AAW1NX12</accession>
<comment type="caution">
    <text evidence="2">The sequence shown here is derived from an EMBL/GenBank/DDBJ whole genome shotgun (WGS) entry which is preliminary data.</text>
</comment>
<keyword evidence="3" id="KW-1185">Reference proteome</keyword>
<sequence>MDRPKAGSTVNIVSLKDPRNPEQVVRQIKHFSNKELQEIEEMEIVDRANVKIRKGLYSGRVMLIVFNGPGDGVKIQMQKPLFDIPKAPSLNKNQQAAAKRHAGLDCMILLIPLLHTGAVSLNSLSMVCTSARQGLSEAYQELVGTWGMADSGKGIRAVVESACSLQGLLLRKGPRFQATLPAFLGPVPRSAEAKDTRSGRQLAPADFFASLAYEKACAAQLPLEAVADTWMLSPGQLRDVQSQGARERHFVQERVLLPPEEVEALRILPAVVAAGAAQQEAAAGLDRTKGASHTEPEVPQMEPLSEYNLDLDEKYPLAPLDPPLSPLFKEVHIPRQKRTNDSKQRGVPAAVAAEELNVDKAKVREESVAAGEVGAATRAATRPDIDGQHTSGGSFAATRPTLELSRAVHLPSDEQAAHTAT</sequence>
<proteinExistence type="predicted"/>
<dbReference type="Proteomes" id="UP001465755">
    <property type="component" value="Unassembled WGS sequence"/>
</dbReference>
<dbReference type="EMBL" id="JALJOQ010000076">
    <property type="protein sequence ID" value="KAK9801427.1"/>
    <property type="molecule type" value="Genomic_DNA"/>
</dbReference>
<evidence type="ECO:0000313" key="2">
    <source>
        <dbReference type="EMBL" id="KAK9801427.1"/>
    </source>
</evidence>
<reference evidence="2 3" key="1">
    <citation type="journal article" date="2024" name="Nat. Commun.">
        <title>Phylogenomics reveals the evolutionary origins of lichenization in chlorophyte algae.</title>
        <authorList>
            <person name="Puginier C."/>
            <person name="Libourel C."/>
            <person name="Otte J."/>
            <person name="Skaloud P."/>
            <person name="Haon M."/>
            <person name="Grisel S."/>
            <person name="Petersen M."/>
            <person name="Berrin J.G."/>
            <person name="Delaux P.M."/>
            <person name="Dal Grande F."/>
            <person name="Keller J."/>
        </authorList>
    </citation>
    <scope>NUCLEOTIDE SEQUENCE [LARGE SCALE GENOMIC DNA]</scope>
    <source>
        <strain evidence="2 3">SAG 2036</strain>
    </source>
</reference>
<gene>
    <name evidence="2" type="ORF">WJX73_010902</name>
</gene>